<accession>A0ABY4FNE3</accession>
<feature type="region of interest" description="Disordered" evidence="1">
    <location>
        <begin position="1"/>
        <end position="24"/>
    </location>
</feature>
<evidence type="ECO:0000256" key="1">
    <source>
        <dbReference type="SAM" id="MobiDB-lite"/>
    </source>
</evidence>
<sequence length="1374" mass="152227">MSPVADNLSSMLSPEPAVGHHPEIERASKDWKSSLLDIGGNNRLLYFKKAAGQLDISLADQSAVRELLEGKAVNLRQLFPDPAQLALAEKACRRLAAKQKEALEEYGVSVTYLALGLASWGEQTESQGQEIAASPELGQSQARKSREPVPKAPVFLRSVTVERKKGRTEAWELQLDEDTQISGVLTHVLEAEGVTVDEDGALSLLGGADYSAGLIDAYAALESAASGIEGFRITPASVIGTFTYQKQPMVNDVTNVRALGESDLIAALAGSSEAAQLIRSQSQDVPLDERDPDYRPAESEFLVLDADASQSFVVNAAVAGRNLVVQGPPGTGKSQTIANVIAALLASGKHVLFVAQKRAAIEAVLDRLEQVGLDHLLLDLFAADGSRRFVSQQIRASLDRQNTVTLPDVSQLHHRLERNRTRLVRHKDALFDPSHAWGVSVSDLRIASAAIPASARTNLRLAAATFQQWVPTTLDELSEDMDAFYRLGALNPGWGQRSHWKSTALNTGEALQQGLAAAQRIQAILHSTSEVRTQLATRAGYGSPTTWYEASSLIGLHRRLAAFQQAHSLLLQEPDLDAMLATFDRNFRRSHLNIDRQRRTAAKKRRKEVLAGLPREFWSATILEARELRRIWLSQEVPLPDHELSQLESAIAQAAEASNVLAQLTTHTDLQSALFASLEPLLGELITDNQATKFVRANELQSRLEQHGVGQVVAMLRTHLTEGRAFSALPSELLRWVTYQSILNSALLQSPELAAFNGDEIAVITEQFRQDDKAHFVANASRVRRRAAEYLKAAFDQHPEQHALLKTEVTRKRLFRPVRKLFEEAPDVLLAAKPVWVMSPLQVSRVLPPEQCFDVVIFDEASQVKPADAVPALMRGKQAIVAGDSRQLPPTEFFTKVMEDEDAEEEEEIELAPGGSDLPQSRKSRRQSYTRDAESILTAMDRLLAGQGRSLQWHYRSRDERLIATSNEHIYHRSLTTFPAVDALEAVRHVAVPPSQGIGTTTNSPELEVQQVVELVKGHVQNFPTESLGVITFGIKHQQRIEYALDEAMRTDPSLEAALKSDIEPFFVKAIERVQGDERDAIILSAGYGKGLDGKLRYFWGPILRDGGERRLNVAISRSKKRMTLVTSFSTDDLAVDAHPSSGYKLMYHFTRFMASRGEDLKDGGLSSVPLNPFEIDVKTRLEAEGLILDSQVGVGNYRLDFAIRHPDKPGRHVLAIEADGAAYHSGHTARERDRLRQQLLEARGWRFHRIWSTDWFNDAGQEVGKVLEAYKTALDADDNQEPVGHSGAADKFDWEEEQPQRSLPRPPVGGLTSITDYTDTELVALLKYIRSDSILRSADEEQRLMIEELGFSRRGARIVQTLERIQNMLDSSR</sequence>
<dbReference type="SUPFAM" id="SSF52980">
    <property type="entry name" value="Restriction endonuclease-like"/>
    <property type="match status" value="1"/>
</dbReference>
<dbReference type="PANTHER" id="PTHR10887">
    <property type="entry name" value="DNA2/NAM7 HELICASE FAMILY"/>
    <property type="match status" value="1"/>
</dbReference>
<evidence type="ECO:0000259" key="4">
    <source>
        <dbReference type="Pfam" id="PF18741"/>
    </source>
</evidence>
<organism evidence="5 6">
    <name type="scientific">Leucobacter allii</name>
    <dbReference type="NCBI Taxonomy" id="2932247"/>
    <lineage>
        <taxon>Bacteria</taxon>
        <taxon>Bacillati</taxon>
        <taxon>Actinomycetota</taxon>
        <taxon>Actinomycetes</taxon>
        <taxon>Micrococcales</taxon>
        <taxon>Microbacteriaceae</taxon>
        <taxon>Leucobacter</taxon>
    </lineage>
</organism>
<dbReference type="Pfam" id="PF13086">
    <property type="entry name" value="AAA_11"/>
    <property type="match status" value="2"/>
</dbReference>
<protein>
    <submittedName>
        <fullName evidence="5">AAA domain-containing protein</fullName>
    </submittedName>
</protein>
<feature type="domain" description="DNA2/NAM7 helicase helicase" evidence="2">
    <location>
        <begin position="850"/>
        <end position="891"/>
    </location>
</feature>
<feature type="domain" description="Restriction endonuclease type II-like" evidence="4">
    <location>
        <begin position="1174"/>
        <end position="1270"/>
    </location>
</feature>
<dbReference type="Proteomes" id="UP000831786">
    <property type="component" value="Chromosome"/>
</dbReference>
<dbReference type="Pfam" id="PF18741">
    <property type="entry name" value="MTES_1575"/>
    <property type="match status" value="1"/>
</dbReference>
<dbReference type="InterPro" id="IPR041677">
    <property type="entry name" value="DNA2/NAM7_AAA_11"/>
</dbReference>
<keyword evidence="6" id="KW-1185">Reference proteome</keyword>
<feature type="region of interest" description="Disordered" evidence="1">
    <location>
        <begin position="904"/>
        <end position="929"/>
    </location>
</feature>
<dbReference type="InterPro" id="IPR049468">
    <property type="entry name" value="Restrct_endonuc-II-like_dom"/>
</dbReference>
<feature type="region of interest" description="Disordered" evidence="1">
    <location>
        <begin position="128"/>
        <end position="149"/>
    </location>
</feature>
<dbReference type="EMBL" id="CP095045">
    <property type="protein sequence ID" value="UOQ57802.1"/>
    <property type="molecule type" value="Genomic_DNA"/>
</dbReference>
<dbReference type="InterPro" id="IPR045055">
    <property type="entry name" value="DNA2/NAM7-like"/>
</dbReference>
<proteinExistence type="predicted"/>
<dbReference type="RefSeq" id="WP_244728678.1">
    <property type="nucleotide sequence ID" value="NZ_CP095045.1"/>
</dbReference>
<evidence type="ECO:0000313" key="5">
    <source>
        <dbReference type="EMBL" id="UOQ57802.1"/>
    </source>
</evidence>
<evidence type="ECO:0000259" key="3">
    <source>
        <dbReference type="Pfam" id="PF13087"/>
    </source>
</evidence>
<dbReference type="InterPro" id="IPR011335">
    <property type="entry name" value="Restrct_endonuc-II-like"/>
</dbReference>
<dbReference type="SUPFAM" id="SSF52540">
    <property type="entry name" value="P-loop containing nucleoside triphosphate hydrolases"/>
    <property type="match status" value="1"/>
</dbReference>
<feature type="region of interest" description="Disordered" evidence="1">
    <location>
        <begin position="1278"/>
        <end position="1313"/>
    </location>
</feature>
<feature type="domain" description="DNA2/NAM7 helicase helicase" evidence="2">
    <location>
        <begin position="307"/>
        <end position="370"/>
    </location>
</feature>
<dbReference type="InterPro" id="IPR041679">
    <property type="entry name" value="DNA2/NAM7-like_C"/>
</dbReference>
<evidence type="ECO:0000259" key="2">
    <source>
        <dbReference type="Pfam" id="PF13086"/>
    </source>
</evidence>
<dbReference type="Gene3D" id="3.40.50.300">
    <property type="entry name" value="P-loop containing nucleotide triphosphate hydrolases"/>
    <property type="match status" value="3"/>
</dbReference>
<dbReference type="Pfam" id="PF13087">
    <property type="entry name" value="AAA_12"/>
    <property type="match status" value="1"/>
</dbReference>
<feature type="domain" description="DNA2/NAM7 helicase-like C-terminal" evidence="3">
    <location>
        <begin position="1001"/>
        <end position="1127"/>
    </location>
</feature>
<gene>
    <name evidence="5" type="ORF">MUN78_02905</name>
</gene>
<dbReference type="CDD" id="cd18808">
    <property type="entry name" value="SF1_C_Upf1"/>
    <property type="match status" value="1"/>
</dbReference>
<dbReference type="Gene3D" id="3.40.960.10">
    <property type="entry name" value="VSR Endonuclease"/>
    <property type="match status" value="1"/>
</dbReference>
<evidence type="ECO:0000313" key="6">
    <source>
        <dbReference type="Proteomes" id="UP000831786"/>
    </source>
</evidence>
<dbReference type="InterPro" id="IPR027417">
    <property type="entry name" value="P-loop_NTPase"/>
</dbReference>
<reference evidence="5 6" key="1">
    <citation type="submission" date="2022-04" db="EMBL/GenBank/DDBJ databases">
        <title>Leucobacter sp. isolated from rhizosphere of garlic.</title>
        <authorList>
            <person name="Won M."/>
            <person name="Lee C.-M."/>
            <person name="Woen H.-Y."/>
            <person name="Kwon S.-W."/>
        </authorList>
    </citation>
    <scope>NUCLEOTIDE SEQUENCE [LARGE SCALE GENOMIC DNA]</scope>
    <source>
        <strain evidence="5 6">H21R-40</strain>
    </source>
</reference>
<dbReference type="InterPro" id="IPR047187">
    <property type="entry name" value="SF1_C_Upf1"/>
</dbReference>
<name>A0ABY4FNE3_9MICO</name>
<dbReference type="PANTHER" id="PTHR10887:SF530">
    <property type="entry name" value="SUPERFAMILY I DNA HELICASES"/>
    <property type="match status" value="1"/>
</dbReference>